<sequence length="1326" mass="142078">MPRNNKIQFTAILLVFVLFCDVLLPLASAAGFPFERIPFDGHVHTWYSDELSMTAERTIESAARNIQEVLGKAVAFSVTDHSDVMLPMANIVPLFTVSDWELRQNEIEDAQKRLNIKVIPGIELTVGNGNSTHTEGHFLVYGLTDDNVAKVLIPFEDTSEKKLKLWEESEKREEIIQLGAPQDAGYLVNSGDKVLYKEKLWDRFPPRKDVRKALEEVGAAGAFGYIAHPAGKDSWTPYAWSAIRSGGAPLAGRVVKGMEIFSGPRRQDSSGVIGEWDQTLDTLAGKFYYNLLRQGVNFFVTGGSDNHNGPGTIGGILGPNLGSSYTYLLFKDKKPAYNQDDILNALKKGHTVATLGGPFVALTVEPVGGQEITVWEADEPHDTKHAGEPPAFPGDTVKAKPGQELKITVWWEKAPAGSSIRVCSLGKGARKFQTVFYADLLHQSGEKSFIWKTDPAGAFLIARMEKSGSIAYTSPVFIDPPGVKRPAVDVALVIDCSGSMSWNDPQGLRKEAAKQFIDLMQEGEKVAVVGFNHEAYLFAALREIKGPADRESLKQAVDQVFAWGGTDIQEGLVVGAGELESDSLPEVRKAIILLTDGVGYYDDLHRQLQDQGIRVYTIGLGSDTDPVLLQRIAQETGGRYFEAPDAQALTAIYQELSAAVAGGEAQERESEQFTAAGETRTRALTVAPGTLQATFGITWAGSDFDLTLTRPDGRALTPDSPDPDYSFVKGPTYAYYTVDNPAPGAWTCTITAKEIPPGGEAVNLSLTALVQTPPEISISGPASGSLLKELFTVSATAYDPDGISEFYWFLDGYELASVPADNNPSVLTAAYTLDPHTLPDGVHTITAWAADANFTPAGADLSFIVDNTPPAAAAGPDREASAGEEIIFDATGSRDAALYLWDFGDGQTAGSDYPYAAHTYTQPGGYTVTLTVYDDAGNRAAATCRVTVRPVLSGGGGGYTVPRVERTVPPDGATGVPVDTVITITFSEAVRAGSGWERINLKNAAGESMALTKELEGKTLYLKPVAKLTSGTPYTLFLPADAIKDLEGINLTRDYSFRFTTAALRPAPVPFPDILPGYWAAQEIGVLAARGVIAGYPDGSFKPEKPLTRAELAALLAKFLGLKAAAHGDAFSDVPPDAWYAGAVAAVHQKGLMVGAGGRFRPDDTLTREELAAVALRAAGISTQDLTPAFADAQRIAPWARQAVATAAAAGLMSGVGENRFAPKAPVTRAQAAAILYRLAARLGLYTETVAVTGKLTWSAVEKPHWELVTDKETYVLLPDPADRLTAGLLKANEGKILTVTGYLETGPNIYLRGPVLRVAAVKPAA</sequence>
<gene>
    <name evidence="6" type="ORF">EDD75_1674</name>
</gene>
<feature type="domain" description="VWFA" evidence="4">
    <location>
        <begin position="489"/>
        <end position="656"/>
    </location>
</feature>
<dbReference type="InterPro" id="IPR022409">
    <property type="entry name" value="PKD/Chitinase_dom"/>
</dbReference>
<dbReference type="Gene3D" id="2.60.40.1220">
    <property type="match status" value="1"/>
</dbReference>
<keyword evidence="2" id="KW-0677">Repeat</keyword>
<dbReference type="SMART" id="SM00327">
    <property type="entry name" value="VWA"/>
    <property type="match status" value="1"/>
</dbReference>
<feature type="domain" description="SLH" evidence="5">
    <location>
        <begin position="1067"/>
        <end position="1130"/>
    </location>
</feature>
<dbReference type="SMART" id="SM00089">
    <property type="entry name" value="PKD"/>
    <property type="match status" value="1"/>
</dbReference>
<dbReference type="InterPro" id="IPR035986">
    <property type="entry name" value="PKD_dom_sf"/>
</dbReference>
<keyword evidence="1" id="KW-0732">Signal</keyword>
<evidence type="ECO:0000259" key="3">
    <source>
        <dbReference type="PROSITE" id="PS50093"/>
    </source>
</evidence>
<comment type="caution">
    <text evidence="6">The sequence shown here is derived from an EMBL/GenBank/DDBJ whole genome shotgun (WGS) entry which is preliminary data.</text>
</comment>
<dbReference type="Gene3D" id="3.40.50.410">
    <property type="entry name" value="von Willebrand factor, type A domain"/>
    <property type="match status" value="1"/>
</dbReference>
<evidence type="ECO:0000256" key="1">
    <source>
        <dbReference type="ARBA" id="ARBA00022729"/>
    </source>
</evidence>
<feature type="domain" description="PKD" evidence="3">
    <location>
        <begin position="869"/>
        <end position="948"/>
    </location>
</feature>
<dbReference type="Pfam" id="PF13205">
    <property type="entry name" value="Big_5"/>
    <property type="match status" value="1"/>
</dbReference>
<accession>A0A3N5ADE4</accession>
<dbReference type="InterPro" id="IPR000601">
    <property type="entry name" value="PKD_dom"/>
</dbReference>
<evidence type="ECO:0000256" key="2">
    <source>
        <dbReference type="ARBA" id="ARBA00022737"/>
    </source>
</evidence>
<dbReference type="Pfam" id="PF00395">
    <property type="entry name" value="SLH"/>
    <property type="match status" value="3"/>
</dbReference>
<dbReference type="InterPro" id="IPR016195">
    <property type="entry name" value="Pol/histidinol_Pase-like"/>
</dbReference>
<reference evidence="6 7" key="1">
    <citation type="submission" date="2018-11" db="EMBL/GenBank/DDBJ databases">
        <title>Genomic Encyclopedia of Type Strains, Phase IV (KMG-IV): sequencing the most valuable type-strain genomes for metagenomic binning, comparative biology and taxonomic classification.</title>
        <authorList>
            <person name="Goeker M."/>
        </authorList>
    </citation>
    <scope>NUCLEOTIDE SEQUENCE [LARGE SCALE GENOMIC DNA]</scope>
    <source>
        <strain evidence="6 7">DSM 102936</strain>
    </source>
</reference>
<dbReference type="PANTHER" id="PTHR43308:SF5">
    <property type="entry name" value="S-LAYER PROTEIN _ PEPTIDOGLYCAN ENDO-BETA-N-ACETYLGLUCOSAMINIDASE"/>
    <property type="match status" value="1"/>
</dbReference>
<dbReference type="CDD" id="cd00198">
    <property type="entry name" value="vWFA"/>
    <property type="match status" value="1"/>
</dbReference>
<dbReference type="InterPro" id="IPR001119">
    <property type="entry name" value="SLH_dom"/>
</dbReference>
<dbReference type="PROSITE" id="PS50234">
    <property type="entry name" value="VWFA"/>
    <property type="match status" value="1"/>
</dbReference>
<dbReference type="Pfam" id="PF18911">
    <property type="entry name" value="PKD_4"/>
    <property type="match status" value="1"/>
</dbReference>
<dbReference type="SUPFAM" id="SSF53300">
    <property type="entry name" value="vWA-like"/>
    <property type="match status" value="1"/>
</dbReference>
<proteinExistence type="predicted"/>
<feature type="domain" description="SLH" evidence="5">
    <location>
        <begin position="1187"/>
        <end position="1250"/>
    </location>
</feature>
<keyword evidence="7" id="KW-1185">Reference proteome</keyword>
<dbReference type="CDD" id="cd00146">
    <property type="entry name" value="PKD"/>
    <property type="match status" value="1"/>
</dbReference>
<dbReference type="InterPro" id="IPR002035">
    <property type="entry name" value="VWF_A"/>
</dbReference>
<dbReference type="SUPFAM" id="SSF49299">
    <property type="entry name" value="PKD domain"/>
    <property type="match status" value="1"/>
</dbReference>
<dbReference type="Pfam" id="PF17957">
    <property type="entry name" value="Big_7"/>
    <property type="match status" value="1"/>
</dbReference>
<dbReference type="InterPro" id="IPR032812">
    <property type="entry name" value="SbsA_Ig"/>
</dbReference>
<dbReference type="PANTHER" id="PTHR43308">
    <property type="entry name" value="OUTER MEMBRANE PROTEIN ALPHA-RELATED"/>
    <property type="match status" value="1"/>
</dbReference>
<dbReference type="Gene3D" id="3.20.20.140">
    <property type="entry name" value="Metal-dependent hydrolases"/>
    <property type="match status" value="1"/>
</dbReference>
<dbReference type="Pfam" id="PF00092">
    <property type="entry name" value="VWA"/>
    <property type="match status" value="1"/>
</dbReference>
<evidence type="ECO:0000259" key="4">
    <source>
        <dbReference type="PROSITE" id="PS50234"/>
    </source>
</evidence>
<dbReference type="InterPro" id="IPR014755">
    <property type="entry name" value="Cu-Rt/internalin_Ig-like"/>
</dbReference>
<evidence type="ECO:0000313" key="6">
    <source>
        <dbReference type="EMBL" id="RPF42573.1"/>
    </source>
</evidence>
<dbReference type="InterPro" id="IPR051465">
    <property type="entry name" value="Cell_Envelope_Struct_Comp"/>
</dbReference>
<evidence type="ECO:0000313" key="7">
    <source>
        <dbReference type="Proteomes" id="UP000282654"/>
    </source>
</evidence>
<dbReference type="Gene3D" id="2.60.40.10">
    <property type="entry name" value="Immunoglobulins"/>
    <property type="match status" value="2"/>
</dbReference>
<protein>
    <submittedName>
        <fullName evidence="6">S-layer family protein</fullName>
    </submittedName>
</protein>
<dbReference type="PROSITE" id="PS51272">
    <property type="entry name" value="SLH"/>
    <property type="match status" value="3"/>
</dbReference>
<dbReference type="InterPro" id="IPR013783">
    <property type="entry name" value="Ig-like_fold"/>
</dbReference>
<evidence type="ECO:0000259" key="5">
    <source>
        <dbReference type="PROSITE" id="PS51272"/>
    </source>
</evidence>
<dbReference type="PROSITE" id="PS50093">
    <property type="entry name" value="PKD"/>
    <property type="match status" value="1"/>
</dbReference>
<dbReference type="Proteomes" id="UP000282654">
    <property type="component" value="Unassembled WGS sequence"/>
</dbReference>
<name>A0A3N5ADE4_9THEO</name>
<feature type="domain" description="SLH" evidence="5">
    <location>
        <begin position="1131"/>
        <end position="1186"/>
    </location>
</feature>
<dbReference type="SUPFAM" id="SSF89550">
    <property type="entry name" value="PHP domain-like"/>
    <property type="match status" value="1"/>
</dbReference>
<organism evidence="6 7">
    <name type="scientific">Thermodesulfitimonas autotrophica</name>
    <dbReference type="NCBI Taxonomy" id="1894989"/>
    <lineage>
        <taxon>Bacteria</taxon>
        <taxon>Bacillati</taxon>
        <taxon>Bacillota</taxon>
        <taxon>Clostridia</taxon>
        <taxon>Thermoanaerobacterales</taxon>
        <taxon>Thermoanaerobacteraceae</taxon>
        <taxon>Thermodesulfitimonas</taxon>
    </lineage>
</organism>
<dbReference type="InterPro" id="IPR036465">
    <property type="entry name" value="vWFA_dom_sf"/>
</dbReference>
<dbReference type="EMBL" id="RKRE01000003">
    <property type="protein sequence ID" value="RPF42573.1"/>
    <property type="molecule type" value="Genomic_DNA"/>
</dbReference>